<evidence type="ECO:0000256" key="1">
    <source>
        <dbReference type="SAM" id="Phobius"/>
    </source>
</evidence>
<keyword evidence="1" id="KW-0472">Membrane</keyword>
<evidence type="ECO:0000313" key="2">
    <source>
        <dbReference type="EMBL" id="MDG3006362.1"/>
    </source>
</evidence>
<feature type="transmembrane region" description="Helical" evidence="1">
    <location>
        <begin position="66"/>
        <end position="85"/>
    </location>
</feature>
<sequence length="90" mass="9526">MGTIFVYALLIALILPLSVLLASPEEGRSTRSYRTPAVVALALGAVFFALGFIHPTDAPGAWLFRAFYGALCTLTVAAANVLVCLEPSRT</sequence>
<reference evidence="2 3" key="1">
    <citation type="submission" date="2023-03" db="EMBL/GenBank/DDBJ databases">
        <title>Paludisphaera mucosa sp. nov. a novel planctomycete from northern fen.</title>
        <authorList>
            <person name="Ivanova A."/>
        </authorList>
    </citation>
    <scope>NUCLEOTIDE SEQUENCE [LARGE SCALE GENOMIC DNA]</scope>
    <source>
        <strain evidence="2 3">Pla2</strain>
    </source>
</reference>
<dbReference type="Proteomes" id="UP001216907">
    <property type="component" value="Unassembled WGS sequence"/>
</dbReference>
<name>A0ABT6FFQ3_9BACT</name>
<organism evidence="2 3">
    <name type="scientific">Paludisphaera mucosa</name>
    <dbReference type="NCBI Taxonomy" id="3030827"/>
    <lineage>
        <taxon>Bacteria</taxon>
        <taxon>Pseudomonadati</taxon>
        <taxon>Planctomycetota</taxon>
        <taxon>Planctomycetia</taxon>
        <taxon>Isosphaerales</taxon>
        <taxon>Isosphaeraceae</taxon>
        <taxon>Paludisphaera</taxon>
    </lineage>
</organism>
<dbReference type="EMBL" id="JARRAG010000002">
    <property type="protein sequence ID" value="MDG3006362.1"/>
    <property type="molecule type" value="Genomic_DNA"/>
</dbReference>
<keyword evidence="1" id="KW-0812">Transmembrane</keyword>
<proteinExistence type="predicted"/>
<accession>A0ABT6FFQ3</accession>
<feature type="transmembrane region" description="Helical" evidence="1">
    <location>
        <begin position="6"/>
        <end position="23"/>
    </location>
</feature>
<protein>
    <submittedName>
        <fullName evidence="2">Uncharacterized protein</fullName>
    </submittedName>
</protein>
<feature type="transmembrane region" description="Helical" evidence="1">
    <location>
        <begin position="35"/>
        <end position="54"/>
    </location>
</feature>
<dbReference type="RefSeq" id="WP_277862662.1">
    <property type="nucleotide sequence ID" value="NZ_JARRAG010000002.1"/>
</dbReference>
<keyword evidence="1" id="KW-1133">Transmembrane helix</keyword>
<comment type="caution">
    <text evidence="2">The sequence shown here is derived from an EMBL/GenBank/DDBJ whole genome shotgun (WGS) entry which is preliminary data.</text>
</comment>
<evidence type="ECO:0000313" key="3">
    <source>
        <dbReference type="Proteomes" id="UP001216907"/>
    </source>
</evidence>
<keyword evidence="3" id="KW-1185">Reference proteome</keyword>
<gene>
    <name evidence="2" type="ORF">PZE19_21535</name>
</gene>